<dbReference type="InterPro" id="IPR008964">
    <property type="entry name" value="Invasin/intimin_cell_adhesion"/>
</dbReference>
<reference evidence="4" key="1">
    <citation type="journal article" date="2019" name="Int. J. Syst. Evol. Microbiol.">
        <title>The Global Catalogue of Microorganisms (GCM) 10K type strain sequencing project: providing services to taxonomists for standard genome sequencing and annotation.</title>
        <authorList>
            <consortium name="The Broad Institute Genomics Platform"/>
            <consortium name="The Broad Institute Genome Sequencing Center for Infectious Disease"/>
            <person name="Wu L."/>
            <person name="Ma J."/>
        </authorList>
    </citation>
    <scope>NUCLEOTIDE SEQUENCE [LARGE SCALE GENOMIC DNA]</scope>
    <source>
        <strain evidence="4">JCM 17201</strain>
    </source>
</reference>
<organism evidence="3 4">
    <name type="scientific">Gibbsiella dentisursi</name>
    <dbReference type="NCBI Taxonomy" id="796890"/>
    <lineage>
        <taxon>Bacteria</taxon>
        <taxon>Pseudomonadati</taxon>
        <taxon>Pseudomonadota</taxon>
        <taxon>Gammaproteobacteria</taxon>
        <taxon>Enterobacterales</taxon>
        <taxon>Yersiniaceae</taxon>
        <taxon>Gibbsiella</taxon>
    </lineage>
</organism>
<comment type="caution">
    <text evidence="3">The sequence shown here is derived from an EMBL/GenBank/DDBJ whole genome shotgun (WGS) entry which is preliminary data.</text>
</comment>
<evidence type="ECO:0000313" key="4">
    <source>
        <dbReference type="Proteomes" id="UP001499994"/>
    </source>
</evidence>
<dbReference type="Gene3D" id="2.60.40.10">
    <property type="entry name" value="Immunoglobulins"/>
    <property type="match status" value="1"/>
</dbReference>
<name>A0ABP7LES9_9GAMM</name>
<comment type="similarity">
    <text evidence="1">Belongs to the intimin/invasin family.</text>
</comment>
<dbReference type="InterPro" id="IPR003344">
    <property type="entry name" value="Big_1_dom"/>
</dbReference>
<dbReference type="Proteomes" id="UP001499994">
    <property type="component" value="Unassembled WGS sequence"/>
</dbReference>
<evidence type="ECO:0000259" key="2">
    <source>
        <dbReference type="Pfam" id="PF02369"/>
    </source>
</evidence>
<dbReference type="SUPFAM" id="SSF49373">
    <property type="entry name" value="Invasin/intimin cell-adhesion fragments"/>
    <property type="match status" value="1"/>
</dbReference>
<protein>
    <recommendedName>
        <fullName evidence="2">Big-1 domain-containing protein</fullName>
    </recommendedName>
</protein>
<dbReference type="InterPro" id="IPR013783">
    <property type="entry name" value="Ig-like_fold"/>
</dbReference>
<dbReference type="Pfam" id="PF02369">
    <property type="entry name" value="Big_1"/>
    <property type="match status" value="1"/>
</dbReference>
<feature type="domain" description="Big-1" evidence="2">
    <location>
        <begin position="14"/>
        <end position="111"/>
    </location>
</feature>
<keyword evidence="4" id="KW-1185">Reference proteome</keyword>
<evidence type="ECO:0000313" key="3">
    <source>
        <dbReference type="EMBL" id="GAA3897991.1"/>
    </source>
</evidence>
<sequence>MNLKNNDNKYIISAKALNDNVSADGVSTIEVEFTFTDTATYDPAKALPVVIELEDTKTAVIKANNSMIYKTVTDGSGKVTVSITDTVDESVVVTAFVLASQSDNSQVTITFLPTGDVFGITSVTNANKTFTTGEPTVAWKGASFTIHTKGGSGPIVWTTSGATQEIVVEGDETERTAGVTILAMPQQSTIIKATDTYTNESDEIVIDIKTFVEPHTTKKSLTAIILTYKNALLAPDDYATIYKEWGNMGSYESQGWKVDDVYWTSEYGAITGIAYDLSSGTEKVDFDNITVKHYFCIETGKV</sequence>
<dbReference type="EMBL" id="BAABDG010000003">
    <property type="protein sequence ID" value="GAA3897991.1"/>
    <property type="molecule type" value="Genomic_DNA"/>
</dbReference>
<accession>A0ABP7LES9</accession>
<gene>
    <name evidence="3" type="ORF">GCM10022405_24090</name>
</gene>
<dbReference type="RefSeq" id="WP_346081273.1">
    <property type="nucleotide sequence ID" value="NZ_BAABDG010000003.1"/>
</dbReference>
<evidence type="ECO:0000256" key="1">
    <source>
        <dbReference type="ARBA" id="ARBA00010116"/>
    </source>
</evidence>
<proteinExistence type="inferred from homology"/>